<keyword evidence="4" id="KW-1185">Reference proteome</keyword>
<dbReference type="Proteomes" id="UP001497497">
    <property type="component" value="Unassembled WGS sequence"/>
</dbReference>
<reference evidence="3 4" key="1">
    <citation type="submission" date="2024-04" db="EMBL/GenBank/DDBJ databases">
        <authorList>
            <consortium name="Genoscope - CEA"/>
            <person name="William W."/>
        </authorList>
    </citation>
    <scope>NUCLEOTIDE SEQUENCE [LARGE SCALE GENOMIC DNA]</scope>
</reference>
<accession>A0AAV2H5Z0</accession>
<evidence type="ECO:0000259" key="2">
    <source>
        <dbReference type="PROSITE" id="PS50127"/>
    </source>
</evidence>
<comment type="caution">
    <text evidence="3">The sequence shown here is derived from an EMBL/GenBank/DDBJ whole genome shotgun (WGS) entry which is preliminary data.</text>
</comment>
<feature type="region of interest" description="Disordered" evidence="1">
    <location>
        <begin position="88"/>
        <end position="167"/>
    </location>
</feature>
<name>A0AAV2H5Z0_LYMST</name>
<sequence length="167" mass="19214">RYPFQPPSIHFVTPIYHPNIDSNGRICMDTLKLPPQGTWSPCLNISTVLMMIRVLMAEPGSEDPLMTDIWQEFKYDYTTYAKKAQQWTQQHAMSSSLGKENMKSQSAESSNKLSDSKLDRLFTDKEKSGEMTDRDQVQEKRKHSILTETGQTDDGSKKLKLSRHKNE</sequence>
<protein>
    <recommendedName>
        <fullName evidence="2">UBC core domain-containing protein</fullName>
    </recommendedName>
</protein>
<feature type="non-terminal residue" evidence="3">
    <location>
        <position position="1"/>
    </location>
</feature>
<evidence type="ECO:0000256" key="1">
    <source>
        <dbReference type="SAM" id="MobiDB-lite"/>
    </source>
</evidence>
<dbReference type="PANTHER" id="PTHR24068">
    <property type="entry name" value="UBIQUITIN-CONJUGATING ENZYME E2"/>
    <property type="match status" value="1"/>
</dbReference>
<dbReference type="InterPro" id="IPR000608">
    <property type="entry name" value="UBC"/>
</dbReference>
<dbReference type="PROSITE" id="PS50127">
    <property type="entry name" value="UBC_2"/>
    <property type="match status" value="1"/>
</dbReference>
<proteinExistence type="predicted"/>
<dbReference type="SMART" id="SM00212">
    <property type="entry name" value="UBCc"/>
    <property type="match status" value="1"/>
</dbReference>
<feature type="compositionally biased region" description="Basic residues" evidence="1">
    <location>
        <begin position="158"/>
        <end position="167"/>
    </location>
</feature>
<organism evidence="3 4">
    <name type="scientific">Lymnaea stagnalis</name>
    <name type="common">Great pond snail</name>
    <name type="synonym">Helix stagnalis</name>
    <dbReference type="NCBI Taxonomy" id="6523"/>
    <lineage>
        <taxon>Eukaryota</taxon>
        <taxon>Metazoa</taxon>
        <taxon>Spiralia</taxon>
        <taxon>Lophotrochozoa</taxon>
        <taxon>Mollusca</taxon>
        <taxon>Gastropoda</taxon>
        <taxon>Heterobranchia</taxon>
        <taxon>Euthyneura</taxon>
        <taxon>Panpulmonata</taxon>
        <taxon>Hygrophila</taxon>
        <taxon>Lymnaeoidea</taxon>
        <taxon>Lymnaeidae</taxon>
        <taxon>Lymnaea</taxon>
    </lineage>
</organism>
<dbReference type="InterPro" id="IPR016135">
    <property type="entry name" value="UBQ-conjugating_enzyme/RWD"/>
</dbReference>
<dbReference type="Pfam" id="PF00179">
    <property type="entry name" value="UQ_con"/>
    <property type="match status" value="1"/>
</dbReference>
<dbReference type="AlphaFoldDB" id="A0AAV2H5Z0"/>
<evidence type="ECO:0000313" key="3">
    <source>
        <dbReference type="EMBL" id="CAL1527651.1"/>
    </source>
</evidence>
<feature type="compositionally biased region" description="Polar residues" evidence="1">
    <location>
        <begin position="88"/>
        <end position="113"/>
    </location>
</feature>
<evidence type="ECO:0000313" key="4">
    <source>
        <dbReference type="Proteomes" id="UP001497497"/>
    </source>
</evidence>
<feature type="compositionally biased region" description="Basic and acidic residues" evidence="1">
    <location>
        <begin position="114"/>
        <end position="139"/>
    </location>
</feature>
<feature type="domain" description="UBC core" evidence="2">
    <location>
        <begin position="1"/>
        <end position="93"/>
    </location>
</feature>
<dbReference type="Gene3D" id="3.10.110.10">
    <property type="entry name" value="Ubiquitin Conjugating Enzyme"/>
    <property type="match status" value="1"/>
</dbReference>
<dbReference type="EMBL" id="CAXITT010000020">
    <property type="protein sequence ID" value="CAL1527651.1"/>
    <property type="molecule type" value="Genomic_DNA"/>
</dbReference>
<dbReference type="SUPFAM" id="SSF54495">
    <property type="entry name" value="UBC-like"/>
    <property type="match status" value="1"/>
</dbReference>
<gene>
    <name evidence="3" type="ORF">GSLYS_00001821001</name>
</gene>